<dbReference type="Gene3D" id="1.10.287.100">
    <property type="match status" value="1"/>
</dbReference>
<evidence type="ECO:0000313" key="1">
    <source>
        <dbReference type="EMBL" id="SCG62371.1"/>
    </source>
</evidence>
<protein>
    <submittedName>
        <fullName evidence="1">Predicted ATP-dependent carboligase, ATP-grasp superfamily</fullName>
    </submittedName>
</protein>
<evidence type="ECO:0000313" key="2">
    <source>
        <dbReference type="Proteomes" id="UP000198217"/>
    </source>
</evidence>
<organism evidence="1 2">
    <name type="scientific">Micromonospora echinaurantiaca</name>
    <dbReference type="NCBI Taxonomy" id="47857"/>
    <lineage>
        <taxon>Bacteria</taxon>
        <taxon>Bacillati</taxon>
        <taxon>Actinomycetota</taxon>
        <taxon>Actinomycetes</taxon>
        <taxon>Micromonosporales</taxon>
        <taxon>Micromonosporaceae</taxon>
        <taxon>Micromonospora</taxon>
    </lineage>
</organism>
<gene>
    <name evidence="1" type="ORF">GA0070609_3800</name>
</gene>
<reference evidence="1 2" key="1">
    <citation type="submission" date="2016-06" db="EMBL/GenBank/DDBJ databases">
        <authorList>
            <person name="Kjaerup R.B."/>
            <person name="Dalgaard T.S."/>
            <person name="Juul-Madsen H.R."/>
        </authorList>
    </citation>
    <scope>NUCLEOTIDE SEQUENCE [LARGE SCALE GENOMIC DNA]</scope>
    <source>
        <strain evidence="1 2">DSM 43904</strain>
    </source>
</reference>
<dbReference type="PIRSF" id="PIRSF028754">
    <property type="entry name" value="UCP028754"/>
    <property type="match status" value="1"/>
</dbReference>
<proteinExistence type="predicted"/>
<dbReference type="Proteomes" id="UP000198217">
    <property type="component" value="Chromosome I"/>
</dbReference>
<dbReference type="AlphaFoldDB" id="A0A1C5IWH2"/>
<sequence>MLDPHELYELTDDLPDLGQPVLIQALTGFVDAGNATRLAREQLLNSLESRPIARFDVDQVFDYRSRRPVMTFVEDHWESYDAPKLELHLLHDDDETPFLLLTGPEPDLQWERFVAAVAGLSARLDVRLTVGLNSIPMAVPHTRPTGVTAHATRRDLIAGYEPWLQRVQVPGSVGHLLEYRLGEQGRDALGFAAHVPHYVAQSEYPAAAEVLLASVSRSTGLLLPRDGLRASAEVVRVEIDRQVAQTEDAAALVQALEEQYDAFARGRGEKNLLAAETGPLPTADELGAELERFLAEQTRPGDNPPS</sequence>
<dbReference type="SUPFAM" id="SSF159659">
    <property type="entry name" value="Cgl1923-like"/>
    <property type="match status" value="1"/>
</dbReference>
<dbReference type="EMBL" id="LT607750">
    <property type="protein sequence ID" value="SCG62371.1"/>
    <property type="molecule type" value="Genomic_DNA"/>
</dbReference>
<dbReference type="RefSeq" id="WP_088994977.1">
    <property type="nucleotide sequence ID" value="NZ_JBFAQF010000015.1"/>
</dbReference>
<keyword evidence="2" id="KW-1185">Reference proteome</keyword>
<accession>A0A1C5IWH2</accession>
<dbReference type="Gene3D" id="3.40.50.10900">
    <property type="entry name" value="PAC-like subunit"/>
    <property type="match status" value="1"/>
</dbReference>
<dbReference type="Pfam" id="PF09754">
    <property type="entry name" value="PAC2"/>
    <property type="match status" value="1"/>
</dbReference>
<dbReference type="GO" id="GO:0016874">
    <property type="term" value="F:ligase activity"/>
    <property type="evidence" value="ECO:0007669"/>
    <property type="project" value="UniProtKB-KW"/>
</dbReference>
<dbReference type="InterPro" id="IPR038389">
    <property type="entry name" value="PSMG2_sf"/>
</dbReference>
<dbReference type="InterPro" id="IPR008492">
    <property type="entry name" value="Rv2714-like"/>
</dbReference>
<keyword evidence="1" id="KW-0436">Ligase</keyword>
<dbReference type="InterPro" id="IPR019151">
    <property type="entry name" value="Proteasome_assmbl_chaperone_2"/>
</dbReference>
<name>A0A1C5IWH2_9ACTN</name>